<evidence type="ECO:0000313" key="1">
    <source>
        <dbReference type="EMBL" id="GCB25551.1"/>
    </source>
</evidence>
<protein>
    <submittedName>
        <fullName evidence="2">Uncharacterized protein</fullName>
    </submittedName>
</protein>
<dbReference type="AlphaFoldDB" id="A0A401L237"/>
<dbReference type="Proteomes" id="UP000286921">
    <property type="component" value="Unassembled WGS sequence"/>
</dbReference>
<evidence type="ECO:0000313" key="2">
    <source>
        <dbReference type="EMBL" id="GCB25572.1"/>
    </source>
</evidence>
<name>A0A401L237_ASPAW</name>
<proteinExistence type="predicted"/>
<evidence type="ECO:0000313" key="3">
    <source>
        <dbReference type="Proteomes" id="UP000286921"/>
    </source>
</evidence>
<comment type="caution">
    <text evidence="2">The sequence shown here is derived from an EMBL/GenBank/DDBJ whole genome shotgun (WGS) entry which is preliminary data.</text>
</comment>
<sequence>MIDRLAHCRIPGLLNVFQYVDPYLLVWEPFVFTLFEAQVIMRHIPEREVAQNLWPVLECLRFLRDQSRELASLTPRDILFTEEGELEIAGVENSRQIDTSQADALNSTFKALRLIVHEMVEEHGSGFSWSEEFRGFKSALARSTSGRCLDDLMRAVTWHGMLDTGVPVHIAVVISKESAIFEG</sequence>
<dbReference type="EMBL" id="BDHI01000021">
    <property type="protein sequence ID" value="GCB25572.1"/>
    <property type="molecule type" value="Genomic_DNA"/>
</dbReference>
<keyword evidence="3" id="KW-1185">Reference proteome</keyword>
<dbReference type="SUPFAM" id="SSF56112">
    <property type="entry name" value="Protein kinase-like (PK-like)"/>
    <property type="match status" value="1"/>
</dbReference>
<gene>
    <name evidence="1" type="ORF">AAWM_08436</name>
    <name evidence="2" type="ORF">AAWM_08457</name>
</gene>
<dbReference type="STRING" id="105351.A0A401L237"/>
<dbReference type="EMBL" id="BDHI01000021">
    <property type="protein sequence ID" value="GCB25551.1"/>
    <property type="molecule type" value="Genomic_DNA"/>
</dbReference>
<dbReference type="InterPro" id="IPR011009">
    <property type="entry name" value="Kinase-like_dom_sf"/>
</dbReference>
<organism evidence="2 3">
    <name type="scientific">Aspergillus awamori</name>
    <name type="common">Black koji mold</name>
    <dbReference type="NCBI Taxonomy" id="105351"/>
    <lineage>
        <taxon>Eukaryota</taxon>
        <taxon>Fungi</taxon>
        <taxon>Dikarya</taxon>
        <taxon>Ascomycota</taxon>
        <taxon>Pezizomycotina</taxon>
        <taxon>Eurotiomycetes</taxon>
        <taxon>Eurotiomycetidae</taxon>
        <taxon>Eurotiales</taxon>
        <taxon>Aspergillaceae</taxon>
        <taxon>Aspergillus</taxon>
    </lineage>
</organism>
<accession>A0A401L237</accession>
<reference evidence="2 3" key="1">
    <citation type="submission" date="2016-09" db="EMBL/GenBank/DDBJ databases">
        <title>Aspergillus awamori IFM 58123T.</title>
        <authorList>
            <person name="Kusuya Y."/>
            <person name="Shimizu M."/>
            <person name="Takahashi H."/>
            <person name="Yaguchi T."/>
        </authorList>
    </citation>
    <scope>NUCLEOTIDE SEQUENCE [LARGE SCALE GENOMIC DNA]</scope>
    <source>
        <strain evidence="2 3">IFM 58123</strain>
    </source>
</reference>